<dbReference type="PANTHER" id="PTHR24414:SF40">
    <property type="entry name" value="F-BOX_KELCH-REPEAT PROTEIN SKIP30"/>
    <property type="match status" value="1"/>
</dbReference>
<evidence type="ECO:0000313" key="4">
    <source>
        <dbReference type="Proteomes" id="UP000188929"/>
    </source>
</evidence>
<feature type="region of interest" description="Disordered" evidence="1">
    <location>
        <begin position="65"/>
        <end position="102"/>
    </location>
</feature>
<evidence type="ECO:0008006" key="5">
    <source>
        <dbReference type="Google" id="ProtNLM"/>
    </source>
</evidence>
<organism evidence="3 4">
    <name type="scientific">Pseudofrankia asymbiotica</name>
    <dbReference type="NCBI Taxonomy" id="1834516"/>
    <lineage>
        <taxon>Bacteria</taxon>
        <taxon>Bacillati</taxon>
        <taxon>Actinomycetota</taxon>
        <taxon>Actinomycetes</taxon>
        <taxon>Frankiales</taxon>
        <taxon>Frankiaceae</taxon>
        <taxon>Pseudofrankia</taxon>
    </lineage>
</organism>
<protein>
    <recommendedName>
        <fullName evidence="5">Galactose oxidase</fullName>
    </recommendedName>
</protein>
<dbReference type="InterPro" id="IPR050354">
    <property type="entry name" value="F-box/kelch-repeat_ARATH"/>
</dbReference>
<dbReference type="STRING" id="1834516.BL253_17115"/>
<feature type="transmembrane region" description="Helical" evidence="2">
    <location>
        <begin position="40"/>
        <end position="62"/>
    </location>
</feature>
<keyword evidence="2" id="KW-0472">Membrane</keyword>
<gene>
    <name evidence="3" type="ORF">BL253_17115</name>
</gene>
<keyword evidence="2" id="KW-1133">Transmembrane helix</keyword>
<dbReference type="Proteomes" id="UP000188929">
    <property type="component" value="Unassembled WGS sequence"/>
</dbReference>
<name>A0A1V2I9P2_9ACTN</name>
<dbReference type="PANTHER" id="PTHR24414">
    <property type="entry name" value="F-BOX/KELCH-REPEAT PROTEIN SKIP4"/>
    <property type="match status" value="1"/>
</dbReference>
<dbReference type="SUPFAM" id="SSF117281">
    <property type="entry name" value="Kelch motif"/>
    <property type="match status" value="1"/>
</dbReference>
<evidence type="ECO:0000256" key="2">
    <source>
        <dbReference type="SAM" id="Phobius"/>
    </source>
</evidence>
<reference evidence="4" key="1">
    <citation type="submission" date="2016-10" db="EMBL/GenBank/DDBJ databases">
        <title>Frankia sp. NRRL B-16386 Genome sequencing.</title>
        <authorList>
            <person name="Ghodhbane-Gtari F."/>
            <person name="Swanson E."/>
            <person name="Gueddou A."/>
            <person name="Hezbri K."/>
            <person name="Ktari K."/>
            <person name="Nouioui I."/>
            <person name="Morris K."/>
            <person name="Simpson S."/>
            <person name="Abebe-Akele F."/>
            <person name="Thomas K."/>
            <person name="Gtari M."/>
            <person name="Tisa L.S."/>
        </authorList>
    </citation>
    <scope>NUCLEOTIDE SEQUENCE [LARGE SCALE GENOMIC DNA]</scope>
    <source>
        <strain evidence="4">NRRL B-16386</strain>
    </source>
</reference>
<dbReference type="EMBL" id="MOMC01000034">
    <property type="protein sequence ID" value="ONH29136.1"/>
    <property type="molecule type" value="Genomic_DNA"/>
</dbReference>
<dbReference type="AlphaFoldDB" id="A0A1V2I9P2"/>
<comment type="caution">
    <text evidence="3">The sequence shown here is derived from an EMBL/GenBank/DDBJ whole genome shotgun (WGS) entry which is preliminary data.</text>
</comment>
<dbReference type="Gene3D" id="2.120.10.80">
    <property type="entry name" value="Kelch-type beta propeller"/>
    <property type="match status" value="1"/>
</dbReference>
<evidence type="ECO:0000313" key="3">
    <source>
        <dbReference type="EMBL" id="ONH29136.1"/>
    </source>
</evidence>
<keyword evidence="4" id="KW-1185">Reference proteome</keyword>
<accession>A0A1V2I9P2</accession>
<proteinExistence type="predicted"/>
<sequence length="449" mass="47043">MTDEQLADLLRRTADRVPANARLTDLVQARVRRARRRRRAGAIASAAVGVAVVLVAVVTLVAGPVRQDSGPRPEPSATGVDAWRWRDLPPRPSLPSRPSTFGDTERTLVVGHSLVVLGRDPAHWTAEVSDPVGVPLGARYPAPDTTWTSATVAVSDTTIYLWGGSVAGAGNGAVHEAGGDLAFDVTTRTWSKLPPAPIEQRTGAVAVWTGAEVVVWGGARDLGPSPKDNHLQAYTDGAAYNPATRTWTRLPPAPVAVGLVPVDAVVVDGKVVIWTHPMVRTSWEPDLAAQRTLVYDPATYQWRVAPGPGLIEYSGGSPLVATSAGAIAVSGSVNQVDAPWNVRLSAARFDVATATWTPLPVPGFPPSLCPSSVVPLRDLATGTTVAAAVPTCGDPQVLDPASGQWVPITDWGADKVLAGVPSSGDAYLTSDKLTAARRPDRPGTQILAP</sequence>
<dbReference type="InterPro" id="IPR015915">
    <property type="entry name" value="Kelch-typ_b-propeller"/>
</dbReference>
<evidence type="ECO:0000256" key="1">
    <source>
        <dbReference type="SAM" id="MobiDB-lite"/>
    </source>
</evidence>
<keyword evidence="2" id="KW-0812">Transmembrane</keyword>